<dbReference type="UniPathway" id="UPA00219"/>
<keyword evidence="17" id="KW-1185">Reference proteome</keyword>
<dbReference type="NCBIfam" id="NF010008">
    <property type="entry name" value="PRK13481.1"/>
    <property type="match status" value="1"/>
</dbReference>
<organism evidence="15 16">
    <name type="scientific">Staphylococcus gallinarum</name>
    <dbReference type="NCBI Taxonomy" id="1293"/>
    <lineage>
        <taxon>Bacteria</taxon>
        <taxon>Bacillati</taxon>
        <taxon>Bacillota</taxon>
        <taxon>Bacilli</taxon>
        <taxon>Bacillales</taxon>
        <taxon>Staphylococcaceae</taxon>
        <taxon>Staphylococcus</taxon>
    </lineage>
</organism>
<evidence type="ECO:0000313" key="16">
    <source>
        <dbReference type="Proteomes" id="UP000283576"/>
    </source>
</evidence>
<gene>
    <name evidence="11 14" type="primary">mgt</name>
    <name evidence="15" type="ORF">BUZ01_10610</name>
    <name evidence="14" type="ORF">SGA02_27250</name>
</gene>
<accession>A0A0D0SQ05</accession>
<dbReference type="RefSeq" id="WP_042739166.1">
    <property type="nucleotide sequence ID" value="NZ_BKAX01000014.1"/>
</dbReference>
<keyword evidence="6 11" id="KW-0573">Peptidoglycan synthesis</keyword>
<evidence type="ECO:0000256" key="10">
    <source>
        <dbReference type="ARBA" id="ARBA00049902"/>
    </source>
</evidence>
<evidence type="ECO:0000256" key="1">
    <source>
        <dbReference type="ARBA" id="ARBA00022475"/>
    </source>
</evidence>
<dbReference type="PANTHER" id="PTHR32282:SF11">
    <property type="entry name" value="PENICILLIN-BINDING PROTEIN 1B"/>
    <property type="match status" value="1"/>
</dbReference>
<dbReference type="GO" id="GO:0009252">
    <property type="term" value="P:peptidoglycan biosynthetic process"/>
    <property type="evidence" value="ECO:0007669"/>
    <property type="project" value="UniProtKB-UniRule"/>
</dbReference>
<dbReference type="GO" id="GO:0030288">
    <property type="term" value="C:outer membrane-bounded periplasmic space"/>
    <property type="evidence" value="ECO:0007669"/>
    <property type="project" value="TreeGrafter"/>
</dbReference>
<keyword evidence="9 11" id="KW-0961">Cell wall biogenesis/degradation</keyword>
<keyword evidence="3 11" id="KW-0808">Transferase</keyword>
<comment type="similarity">
    <text evidence="11">Belongs to the glycosyltransferase 51 family.</text>
</comment>
<comment type="catalytic activity">
    <reaction evidence="10 11">
        <text>[GlcNAc-(1-&gt;4)-Mur2Ac(oyl-L-Ala-gamma-D-Glu-L-Lys-D-Ala-D-Ala)](n)-di-trans,octa-cis-undecaprenyl diphosphate + beta-D-GlcNAc-(1-&gt;4)-Mur2Ac(oyl-L-Ala-gamma-D-Glu-L-Lys-D-Ala-D-Ala)-di-trans,octa-cis-undecaprenyl diphosphate = [GlcNAc-(1-&gt;4)-Mur2Ac(oyl-L-Ala-gamma-D-Glu-L-Lys-D-Ala-D-Ala)](n+1)-di-trans,octa-cis-undecaprenyl diphosphate + di-trans,octa-cis-undecaprenyl diphosphate + H(+)</text>
        <dbReference type="Rhea" id="RHEA:23708"/>
        <dbReference type="Rhea" id="RHEA-COMP:9602"/>
        <dbReference type="Rhea" id="RHEA-COMP:9603"/>
        <dbReference type="ChEBI" id="CHEBI:15378"/>
        <dbReference type="ChEBI" id="CHEBI:58405"/>
        <dbReference type="ChEBI" id="CHEBI:60033"/>
        <dbReference type="ChEBI" id="CHEBI:78435"/>
        <dbReference type="EC" id="2.4.99.28"/>
    </reaction>
</comment>
<name>A0A0D0SQ05_STAGA</name>
<dbReference type="SUPFAM" id="SSF53955">
    <property type="entry name" value="Lysozyme-like"/>
    <property type="match status" value="1"/>
</dbReference>
<dbReference type="GO" id="GO:0071555">
    <property type="term" value="P:cell wall organization"/>
    <property type="evidence" value="ECO:0007669"/>
    <property type="project" value="UniProtKB-KW"/>
</dbReference>
<dbReference type="Proteomes" id="UP000283576">
    <property type="component" value="Unassembled WGS sequence"/>
</dbReference>
<reference evidence="15 16" key="1">
    <citation type="journal article" date="2016" name="Front. Microbiol.">
        <title>Comprehensive Phylogenetic Analysis of Bovine Non-aureus Staphylococci Species Based on Whole-Genome Sequencing.</title>
        <authorList>
            <person name="Naushad S."/>
            <person name="Barkema H.W."/>
            <person name="Luby C."/>
            <person name="Condas L.A."/>
            <person name="Nobrega D.B."/>
            <person name="Carson D.A."/>
            <person name="De Buck J."/>
        </authorList>
    </citation>
    <scope>NUCLEOTIDE SEQUENCE [LARGE SCALE GENOMIC DNA]</scope>
    <source>
        <strain evidence="15 16">SNUC 1388</strain>
    </source>
</reference>
<dbReference type="OrthoDB" id="9766909at2"/>
<dbReference type="PANTHER" id="PTHR32282">
    <property type="entry name" value="BINDING PROTEIN TRANSPEPTIDASE, PUTATIVE-RELATED"/>
    <property type="match status" value="1"/>
</dbReference>
<dbReference type="GO" id="GO:0005886">
    <property type="term" value="C:plasma membrane"/>
    <property type="evidence" value="ECO:0007669"/>
    <property type="project" value="UniProtKB-SubCell"/>
</dbReference>
<comment type="caution">
    <text evidence="15">The sequence shown here is derived from an EMBL/GenBank/DDBJ whole genome shotgun (WGS) entry which is preliminary data.</text>
</comment>
<keyword evidence="5 11" id="KW-0133">Cell shape</keyword>
<comment type="pathway">
    <text evidence="11">Cell wall biogenesis; peptidoglycan biosynthesis.</text>
</comment>
<dbReference type="InterPro" id="IPR023346">
    <property type="entry name" value="Lysozyme-like_dom_sf"/>
</dbReference>
<evidence type="ECO:0000256" key="4">
    <source>
        <dbReference type="ARBA" id="ARBA00022692"/>
    </source>
</evidence>
<sequence>MKRSDRYKQSTMQSKEKNYNQPYHNTYVQPVSKPQKKKKGRGLIFKILLPIVLIFAIFIGVMYALSLQANVDDLKSIEDKSSYVSAADMPDYTKGAFVAMEDERFYKHHGFDFKGTSRALFSTLSDNNVQGGSTLTQQVVKNYFYDNEQSITRKIKELFVAHRVEKTYDKDQILSFYVNNIYFGSNQYTVESAANHYFGTTTNKNNSNLPQITVLQSAMLASKVNAPSVYDLNDMSDNFINRVKVNLEKMKQQNYITEEQYRTAIEQLGV</sequence>
<evidence type="ECO:0000256" key="2">
    <source>
        <dbReference type="ARBA" id="ARBA00022676"/>
    </source>
</evidence>
<feature type="transmembrane region" description="Helical" evidence="11">
    <location>
        <begin position="43"/>
        <end position="65"/>
    </location>
</feature>
<feature type="domain" description="Glycosyl transferase family 51" evidence="13">
    <location>
        <begin position="78"/>
        <end position="251"/>
    </location>
</feature>
<evidence type="ECO:0000313" key="15">
    <source>
        <dbReference type="EMBL" id="RIL41880.1"/>
    </source>
</evidence>
<dbReference type="InterPro" id="IPR001264">
    <property type="entry name" value="Glyco_trans_51"/>
</dbReference>
<dbReference type="AlphaFoldDB" id="A0A0D0SQ05"/>
<keyword evidence="8 11" id="KW-0472">Membrane</keyword>
<feature type="compositionally biased region" description="Basic and acidic residues" evidence="12">
    <location>
        <begin position="1"/>
        <end position="18"/>
    </location>
</feature>
<reference evidence="14 17" key="2">
    <citation type="submission" date="2019-07" db="EMBL/GenBank/DDBJ databases">
        <title>Whole genome shotgun sequence of Staphylococcus gallinarum NBRC 109767.</title>
        <authorList>
            <person name="Hosoyama A."/>
            <person name="Uohara A."/>
            <person name="Ohji S."/>
            <person name="Ichikawa N."/>
        </authorList>
    </citation>
    <scope>NUCLEOTIDE SEQUENCE [LARGE SCALE GENOMIC DNA]</scope>
    <source>
        <strain evidence="14 17">NBRC 109767</strain>
    </source>
</reference>
<dbReference type="EMBL" id="BKAX01000014">
    <property type="protein sequence ID" value="GEQ06897.1"/>
    <property type="molecule type" value="Genomic_DNA"/>
</dbReference>
<dbReference type="Pfam" id="PF00912">
    <property type="entry name" value="Transgly"/>
    <property type="match status" value="1"/>
</dbReference>
<evidence type="ECO:0000256" key="3">
    <source>
        <dbReference type="ARBA" id="ARBA00022679"/>
    </source>
</evidence>
<dbReference type="GO" id="GO:0008955">
    <property type="term" value="F:peptidoglycan glycosyltransferase activity"/>
    <property type="evidence" value="ECO:0007669"/>
    <property type="project" value="UniProtKB-UniRule"/>
</dbReference>
<keyword evidence="2 11" id="KW-0328">Glycosyltransferase</keyword>
<comment type="function">
    <text evidence="11">Peptidoglycan polymerase that catalyzes glycan chain elongation using lipid-linked disaccharide-pentapeptide as the substrate.</text>
</comment>
<dbReference type="Proteomes" id="UP000321057">
    <property type="component" value="Unassembled WGS sequence"/>
</dbReference>
<feature type="region of interest" description="Disordered" evidence="12">
    <location>
        <begin position="1"/>
        <end position="34"/>
    </location>
</feature>
<keyword evidence="4 11" id="KW-0812">Transmembrane</keyword>
<evidence type="ECO:0000256" key="11">
    <source>
        <dbReference type="HAMAP-Rule" id="MF_01434"/>
    </source>
</evidence>
<dbReference type="HAMAP" id="MF_01434">
    <property type="entry name" value="MGT"/>
    <property type="match status" value="1"/>
</dbReference>
<dbReference type="EC" id="2.4.99.28" evidence="11"/>
<comment type="subcellular location">
    <subcellularLocation>
        <location evidence="11">Cell membrane</location>
        <topology evidence="11">Single-pass membrane protein</topology>
    </subcellularLocation>
</comment>
<dbReference type="GO" id="GO:0008360">
    <property type="term" value="P:regulation of cell shape"/>
    <property type="evidence" value="ECO:0007669"/>
    <property type="project" value="UniProtKB-KW"/>
</dbReference>
<evidence type="ECO:0000256" key="5">
    <source>
        <dbReference type="ARBA" id="ARBA00022960"/>
    </source>
</evidence>
<evidence type="ECO:0000256" key="9">
    <source>
        <dbReference type="ARBA" id="ARBA00023316"/>
    </source>
</evidence>
<evidence type="ECO:0000256" key="7">
    <source>
        <dbReference type="ARBA" id="ARBA00022989"/>
    </source>
</evidence>
<dbReference type="InterPro" id="IPR036950">
    <property type="entry name" value="PBP_transglycosylase"/>
</dbReference>
<evidence type="ECO:0000259" key="13">
    <source>
        <dbReference type="Pfam" id="PF00912"/>
    </source>
</evidence>
<protein>
    <recommendedName>
        <fullName evidence="11">Monofunctional glycosyltransferase</fullName>
        <shortName evidence="11">MGT</shortName>
        <ecNumber evidence="11">2.4.99.28</ecNumber>
    </recommendedName>
    <alternativeName>
        <fullName evidence="11">Peptidoglycan TGase</fullName>
    </alternativeName>
</protein>
<dbReference type="InterPro" id="IPR050396">
    <property type="entry name" value="Glycosyltr_51/Transpeptidase"/>
</dbReference>
<evidence type="ECO:0000256" key="8">
    <source>
        <dbReference type="ARBA" id="ARBA00023136"/>
    </source>
</evidence>
<keyword evidence="7 11" id="KW-1133">Transmembrane helix</keyword>
<keyword evidence="1 11" id="KW-1003">Cell membrane</keyword>
<evidence type="ECO:0000313" key="17">
    <source>
        <dbReference type="Proteomes" id="UP000321057"/>
    </source>
</evidence>
<evidence type="ECO:0000313" key="14">
    <source>
        <dbReference type="EMBL" id="GEQ06897.1"/>
    </source>
</evidence>
<dbReference type="Gene3D" id="1.10.3810.10">
    <property type="entry name" value="Biosynthetic peptidoglycan transglycosylase-like"/>
    <property type="match status" value="1"/>
</dbReference>
<proteinExistence type="inferred from homology"/>
<dbReference type="GeneID" id="93844755"/>
<dbReference type="InterPro" id="IPR022978">
    <property type="entry name" value="Monofunct_glyco_trans"/>
</dbReference>
<evidence type="ECO:0000256" key="12">
    <source>
        <dbReference type="SAM" id="MobiDB-lite"/>
    </source>
</evidence>
<evidence type="ECO:0000256" key="6">
    <source>
        <dbReference type="ARBA" id="ARBA00022984"/>
    </source>
</evidence>
<dbReference type="EMBL" id="QXRZ01000007">
    <property type="protein sequence ID" value="RIL41880.1"/>
    <property type="molecule type" value="Genomic_DNA"/>
</dbReference>